<feature type="compositionally biased region" description="Basic and acidic residues" evidence="5">
    <location>
        <begin position="267"/>
        <end position="286"/>
    </location>
</feature>
<dbReference type="GO" id="GO:0015086">
    <property type="term" value="F:cadmium ion transmembrane transporter activity"/>
    <property type="evidence" value="ECO:0007669"/>
    <property type="project" value="TreeGrafter"/>
</dbReference>
<accession>A0A2H3IXX3</accession>
<dbReference type="EMBL" id="KB467831">
    <property type="protein sequence ID" value="PCH34295.1"/>
    <property type="molecule type" value="Genomic_DNA"/>
</dbReference>
<dbReference type="OMA" id="AQNCKKH"/>
<feature type="transmembrane region" description="Helical" evidence="6">
    <location>
        <begin position="452"/>
        <end position="470"/>
    </location>
</feature>
<dbReference type="GO" id="GO:0030026">
    <property type="term" value="P:intracellular manganese ion homeostasis"/>
    <property type="evidence" value="ECO:0007669"/>
    <property type="project" value="TreeGrafter"/>
</dbReference>
<dbReference type="PANTHER" id="PTHR11706:SF101">
    <property type="entry name" value="MANGANESE TRANSPORTER SMF1"/>
    <property type="match status" value="1"/>
</dbReference>
<feature type="transmembrane region" description="Helical" evidence="6">
    <location>
        <begin position="74"/>
        <end position="92"/>
    </location>
</feature>
<feature type="region of interest" description="Disordered" evidence="5">
    <location>
        <begin position="267"/>
        <end position="301"/>
    </location>
</feature>
<dbReference type="Proteomes" id="UP000218811">
    <property type="component" value="Unassembled WGS sequence"/>
</dbReference>
<dbReference type="NCBIfam" id="NF037982">
    <property type="entry name" value="Nramp_1"/>
    <property type="match status" value="2"/>
</dbReference>
<comment type="subcellular location">
    <subcellularLocation>
        <location evidence="1">Membrane</location>
        <topology evidence="1">Multi-pass membrane protein</topology>
    </subcellularLocation>
</comment>
<dbReference type="GO" id="GO:0034755">
    <property type="term" value="P:iron ion transmembrane transport"/>
    <property type="evidence" value="ECO:0007669"/>
    <property type="project" value="TreeGrafter"/>
</dbReference>
<dbReference type="InterPro" id="IPR001046">
    <property type="entry name" value="NRAMP_fam"/>
</dbReference>
<feature type="transmembrane region" description="Helical" evidence="6">
    <location>
        <begin position="193"/>
        <end position="218"/>
    </location>
</feature>
<evidence type="ECO:0000256" key="5">
    <source>
        <dbReference type="SAM" id="MobiDB-lite"/>
    </source>
</evidence>
<sequence length="571" mass="61838">MAHDLTEQTATVTATPATVKASPNGLRRVSSSLKETLRVIFKHATKHTGVGIICAVAYFDPGNWGVDLQAGSQFGYKLLFIVLLSGLVAIYMQVLSSRLGCVTGLDLASHCRLLLHDRPKHTLLWRWLVLYPLYALAEVAIVATDLAELLGSAIALCLLFPSLPLWAGVLLTASDVLLLLAMRDPLGGKPARLFEVVIAALVFTVLICMAVIISKAGVHWGVAFDGFVPSRSVVSSEGLYTSIGILGATVMPHSLFLGSAFATQERESPASKDLNDSLSKVETKELDTDDAESVPEQPRRSWWQPREWPGRAAKFFRDCFRVTPVEKSAHEPKNHSEIENHSFAFVKTHLWHGIVDMCISLLGIAVVINSLILMLASAEFYYGFGETGNESPATLFDAYDLLRELLGKPAATLFALALLASGQSSSIIATLAGQTVSEGFIRWRVSPVLRRLITRVLGLIPSTIVAAALGRGGVSALLVISQVVLSIVLPFIVFPLIYITSSKRFMGVKRPRSQVSQAESSDANVTVDVEVAGETVDFSNGRIMTVLGWIQWIVIVLANAYAIVTLAMGED</sequence>
<gene>
    <name evidence="7" type="ORF">WOLCODRAFT_130302</name>
</gene>
<dbReference type="GO" id="GO:0005384">
    <property type="term" value="F:manganese ion transmembrane transporter activity"/>
    <property type="evidence" value="ECO:0007669"/>
    <property type="project" value="TreeGrafter"/>
</dbReference>
<keyword evidence="4 6" id="KW-0472">Membrane</keyword>
<keyword evidence="3 6" id="KW-1133">Transmembrane helix</keyword>
<evidence type="ECO:0000313" key="8">
    <source>
        <dbReference type="Proteomes" id="UP000218811"/>
    </source>
</evidence>
<feature type="transmembrane region" description="Helical" evidence="6">
    <location>
        <begin position="354"/>
        <end position="376"/>
    </location>
</feature>
<protein>
    <submittedName>
        <fullName evidence="7">Smf Mn2+ and Fe2+ transporter</fullName>
    </submittedName>
</protein>
<feature type="transmembrane region" description="Helical" evidence="6">
    <location>
        <begin position="123"/>
        <end position="143"/>
    </location>
</feature>
<evidence type="ECO:0000256" key="1">
    <source>
        <dbReference type="ARBA" id="ARBA00004141"/>
    </source>
</evidence>
<feature type="transmembrane region" description="Helical" evidence="6">
    <location>
        <begin position="410"/>
        <end position="432"/>
    </location>
</feature>
<evidence type="ECO:0000256" key="4">
    <source>
        <dbReference type="ARBA" id="ARBA00023136"/>
    </source>
</evidence>
<evidence type="ECO:0000256" key="2">
    <source>
        <dbReference type="ARBA" id="ARBA00022692"/>
    </source>
</evidence>
<dbReference type="GO" id="GO:0005886">
    <property type="term" value="C:plasma membrane"/>
    <property type="evidence" value="ECO:0007669"/>
    <property type="project" value="TreeGrafter"/>
</dbReference>
<feature type="transmembrane region" description="Helical" evidence="6">
    <location>
        <begin position="149"/>
        <end position="181"/>
    </location>
</feature>
<dbReference type="PRINTS" id="PR00447">
    <property type="entry name" value="NATRESASSCMP"/>
</dbReference>
<evidence type="ECO:0000313" key="7">
    <source>
        <dbReference type="EMBL" id="PCH34295.1"/>
    </source>
</evidence>
<feature type="transmembrane region" description="Helical" evidence="6">
    <location>
        <begin position="476"/>
        <end position="500"/>
    </location>
</feature>
<dbReference type="OrthoDB" id="409173at2759"/>
<reference evidence="7 8" key="1">
    <citation type="journal article" date="2012" name="Science">
        <title>The Paleozoic origin of enzymatic lignin decomposition reconstructed from 31 fungal genomes.</title>
        <authorList>
            <person name="Floudas D."/>
            <person name="Binder M."/>
            <person name="Riley R."/>
            <person name="Barry K."/>
            <person name="Blanchette R.A."/>
            <person name="Henrissat B."/>
            <person name="Martinez A.T."/>
            <person name="Otillar R."/>
            <person name="Spatafora J.W."/>
            <person name="Yadav J.S."/>
            <person name="Aerts A."/>
            <person name="Benoit I."/>
            <person name="Boyd A."/>
            <person name="Carlson A."/>
            <person name="Copeland A."/>
            <person name="Coutinho P.M."/>
            <person name="de Vries R.P."/>
            <person name="Ferreira P."/>
            <person name="Findley K."/>
            <person name="Foster B."/>
            <person name="Gaskell J."/>
            <person name="Glotzer D."/>
            <person name="Gorecki P."/>
            <person name="Heitman J."/>
            <person name="Hesse C."/>
            <person name="Hori C."/>
            <person name="Igarashi K."/>
            <person name="Jurgens J.A."/>
            <person name="Kallen N."/>
            <person name="Kersten P."/>
            <person name="Kohler A."/>
            <person name="Kuees U."/>
            <person name="Kumar T.K.A."/>
            <person name="Kuo A."/>
            <person name="LaButti K."/>
            <person name="Larrondo L.F."/>
            <person name="Lindquist E."/>
            <person name="Ling A."/>
            <person name="Lombard V."/>
            <person name="Lucas S."/>
            <person name="Lundell T."/>
            <person name="Martin R."/>
            <person name="McLaughlin D.J."/>
            <person name="Morgenstern I."/>
            <person name="Morin E."/>
            <person name="Murat C."/>
            <person name="Nagy L.G."/>
            <person name="Nolan M."/>
            <person name="Ohm R.A."/>
            <person name="Patyshakuliyeva A."/>
            <person name="Rokas A."/>
            <person name="Ruiz-Duenas F.J."/>
            <person name="Sabat G."/>
            <person name="Salamov A."/>
            <person name="Samejima M."/>
            <person name="Schmutz J."/>
            <person name="Slot J.C."/>
            <person name="St John F."/>
            <person name="Stenlid J."/>
            <person name="Sun H."/>
            <person name="Sun S."/>
            <person name="Syed K."/>
            <person name="Tsang A."/>
            <person name="Wiebenga A."/>
            <person name="Young D."/>
            <person name="Pisabarro A."/>
            <person name="Eastwood D.C."/>
            <person name="Martin F."/>
            <person name="Cullen D."/>
            <person name="Grigoriev I.V."/>
            <person name="Hibbett D.S."/>
        </authorList>
    </citation>
    <scope>NUCLEOTIDE SEQUENCE [LARGE SCALE GENOMIC DNA]</scope>
    <source>
        <strain evidence="7 8">MD-104</strain>
    </source>
</reference>
<feature type="transmembrane region" description="Helical" evidence="6">
    <location>
        <begin position="546"/>
        <end position="568"/>
    </location>
</feature>
<dbReference type="AlphaFoldDB" id="A0A2H3IXX3"/>
<keyword evidence="2 6" id="KW-0812">Transmembrane</keyword>
<dbReference type="PANTHER" id="PTHR11706">
    <property type="entry name" value="SOLUTE CARRIER PROTEIN FAMILY 11 MEMBER"/>
    <property type="match status" value="1"/>
</dbReference>
<evidence type="ECO:0000256" key="6">
    <source>
        <dbReference type="SAM" id="Phobius"/>
    </source>
</evidence>
<organism evidence="7 8">
    <name type="scientific">Wolfiporia cocos (strain MD-104)</name>
    <name type="common">Brown rot fungus</name>
    <dbReference type="NCBI Taxonomy" id="742152"/>
    <lineage>
        <taxon>Eukaryota</taxon>
        <taxon>Fungi</taxon>
        <taxon>Dikarya</taxon>
        <taxon>Basidiomycota</taxon>
        <taxon>Agaricomycotina</taxon>
        <taxon>Agaricomycetes</taxon>
        <taxon>Polyporales</taxon>
        <taxon>Phaeolaceae</taxon>
        <taxon>Wolfiporia</taxon>
    </lineage>
</organism>
<dbReference type="Pfam" id="PF01566">
    <property type="entry name" value="Nramp"/>
    <property type="match status" value="2"/>
</dbReference>
<dbReference type="STRING" id="742152.A0A2H3IXX3"/>
<proteinExistence type="predicted"/>
<evidence type="ECO:0000256" key="3">
    <source>
        <dbReference type="ARBA" id="ARBA00022989"/>
    </source>
</evidence>
<keyword evidence="8" id="KW-1185">Reference proteome</keyword>
<name>A0A2H3IXX3_WOLCO</name>
<dbReference type="NCBIfam" id="TIGR01197">
    <property type="entry name" value="nramp"/>
    <property type="match status" value="1"/>
</dbReference>